<evidence type="ECO:0000256" key="2">
    <source>
        <dbReference type="SAM" id="SignalP"/>
    </source>
</evidence>
<dbReference type="SUPFAM" id="SSF55486">
    <property type="entry name" value="Metalloproteases ('zincins'), catalytic domain"/>
    <property type="match status" value="1"/>
</dbReference>
<dbReference type="CDD" id="cd04276">
    <property type="entry name" value="ZnMc_MMP_like_2"/>
    <property type="match status" value="1"/>
</dbReference>
<evidence type="ECO:0000259" key="4">
    <source>
        <dbReference type="Pfam" id="PF17148"/>
    </source>
</evidence>
<dbReference type="Pfam" id="PF16313">
    <property type="entry name" value="DUF4953"/>
    <property type="match status" value="1"/>
</dbReference>
<dbReference type="GO" id="GO:0008237">
    <property type="term" value="F:metallopeptidase activity"/>
    <property type="evidence" value="ECO:0007669"/>
    <property type="project" value="InterPro"/>
</dbReference>
<dbReference type="Proteomes" id="UP000184041">
    <property type="component" value="Unassembled WGS sequence"/>
</dbReference>
<dbReference type="EMBL" id="FQUS01000013">
    <property type="protein sequence ID" value="SHF78123.1"/>
    <property type="molecule type" value="Genomic_DNA"/>
</dbReference>
<name>A0A1M5EFQ8_9BACT</name>
<evidence type="ECO:0000313" key="6">
    <source>
        <dbReference type="Proteomes" id="UP000184041"/>
    </source>
</evidence>
<dbReference type="InterPro" id="IPR034032">
    <property type="entry name" value="Zn_MMP-like_bac"/>
</dbReference>
<dbReference type="AlphaFoldDB" id="A0A1M5EFQ8"/>
<feature type="signal peptide" evidence="2">
    <location>
        <begin position="1"/>
        <end position="21"/>
    </location>
</feature>
<keyword evidence="2" id="KW-0732">Signal</keyword>
<evidence type="ECO:0000256" key="1">
    <source>
        <dbReference type="SAM" id="MobiDB-lite"/>
    </source>
</evidence>
<sequence>MKRLAVLTSIFLILSCTELLAQQLPSINEKTQALDQKEGFFAYYWNEAEGKLLLELDPDRLKTQFLYVNSLTAGLGSNDIGLDRNQLGDTRIVYFERRGPKVLMVQPNYAYRAITENEKEKQSVREAFAQSVLWGFEIVAEQNGRLLIDMTGFLLRDAHNVTGRLRARNEGSYRVDESRSAVYPEGTMNFPKNSEFEATLTFTADYPGEQVRSVTPTPRAITLRQHHSFVELPDNQFEPRPFDPRAGYSAVSYQDYSTPIGEPLTKRFIRRHRLKKKNPGAAVSEPVEPIIYYLDPGTPEPVRGALREGARWWNEAFEAAGYKNAFRVEVLPDSAHPLDVRYNMINWVHRSTRGWSYGSSVVDPRTGEIIKGHVLLGSLRVRQDYLIAEGLLSPYEEGLNYDENNNPMLEMALARIRQLSAHEVGHTLGLTHNFAASTNDRASVMDYPAPKVTITPDSTLDLQNAYDTGIGEWDKMAITYGYKDLSATADKEAALNEVITSAIDQGLHFISDADARPPGGAHPMAHLWDNGPDPVRQLNHVMDVRAIALENFSESAIPQGTPMATLEDALVPVYLYHRYQVEGTAKLIGGLEYSYSVRGDGQPGPAPVADSLQRAALEAMLNTLSPEALEIPGPVTDLIPPRPPGYHDSRELFNNHTDPAFDPLGAAETAANMTAKLLMNENRAARLMEFKARDSSRLGLGDMLDQVITETWQADPREGYRNAIQNTVNHVVLYQMMQLASDEDASSQVRSVINLKLEALREWIREEVEQPSPNEQRAASLLYGYRLLQQFTEEGEILTLPEPLRPPPGSPIGSGERPLLNCGVQFQPNRY</sequence>
<dbReference type="RefSeq" id="WP_073064787.1">
    <property type="nucleotide sequence ID" value="NZ_FQUS01000013.1"/>
</dbReference>
<feature type="domain" description="EcxA zinc-binding" evidence="3">
    <location>
        <begin position="406"/>
        <end position="716"/>
    </location>
</feature>
<dbReference type="OrthoDB" id="9776599at2"/>
<protein>
    <recommendedName>
        <fullName evidence="7">Peptidase</fullName>
    </recommendedName>
</protein>
<organism evidence="5 6">
    <name type="scientific">Fodinibius roseus</name>
    <dbReference type="NCBI Taxonomy" id="1194090"/>
    <lineage>
        <taxon>Bacteria</taxon>
        <taxon>Pseudomonadati</taxon>
        <taxon>Balneolota</taxon>
        <taxon>Balneolia</taxon>
        <taxon>Balneolales</taxon>
        <taxon>Balneolaceae</taxon>
        <taxon>Fodinibius</taxon>
    </lineage>
</organism>
<evidence type="ECO:0008006" key="7">
    <source>
        <dbReference type="Google" id="ProtNLM"/>
    </source>
</evidence>
<dbReference type="Gene3D" id="3.40.390.10">
    <property type="entry name" value="Collagenase (Catalytic Domain)"/>
    <property type="match status" value="1"/>
</dbReference>
<evidence type="ECO:0000259" key="3">
    <source>
        <dbReference type="Pfam" id="PF16313"/>
    </source>
</evidence>
<dbReference type="PANTHER" id="PTHR38478:SF1">
    <property type="entry name" value="ZINC DEPENDENT METALLOPROTEASE DOMAIN LIPOPROTEIN"/>
    <property type="match status" value="1"/>
</dbReference>
<keyword evidence="6" id="KW-1185">Reference proteome</keyword>
<dbReference type="STRING" id="1194090.SAMN05443144_11347"/>
<gene>
    <name evidence="5" type="ORF">SAMN05443144_11347</name>
</gene>
<proteinExistence type="predicted"/>
<reference evidence="5 6" key="1">
    <citation type="submission" date="2016-11" db="EMBL/GenBank/DDBJ databases">
        <authorList>
            <person name="Jaros S."/>
            <person name="Januszkiewicz K."/>
            <person name="Wedrychowicz H."/>
        </authorList>
    </citation>
    <scope>NUCLEOTIDE SEQUENCE [LARGE SCALE GENOMIC DNA]</scope>
    <source>
        <strain evidence="5 6">DSM 21986</strain>
    </source>
</reference>
<dbReference type="InterPro" id="IPR032534">
    <property type="entry name" value="EcxA_zinc-bd"/>
</dbReference>
<dbReference type="PROSITE" id="PS51257">
    <property type="entry name" value="PROKAR_LIPOPROTEIN"/>
    <property type="match status" value="1"/>
</dbReference>
<feature type="chain" id="PRO_5012341294" description="Peptidase" evidence="2">
    <location>
        <begin position="22"/>
        <end position="831"/>
    </location>
</feature>
<dbReference type="PANTHER" id="PTHR38478">
    <property type="entry name" value="PEPTIDASE M1A AND M12B"/>
    <property type="match status" value="1"/>
</dbReference>
<accession>A0A1M5EFQ8</accession>
<feature type="region of interest" description="Disordered" evidence="1">
    <location>
        <begin position="799"/>
        <end position="820"/>
    </location>
</feature>
<dbReference type="InterPro" id="IPR024079">
    <property type="entry name" value="MetalloPept_cat_dom_sf"/>
</dbReference>
<evidence type="ECO:0000313" key="5">
    <source>
        <dbReference type="EMBL" id="SHF78123.1"/>
    </source>
</evidence>
<dbReference type="Pfam" id="PF17148">
    <property type="entry name" value="DUF5117"/>
    <property type="match status" value="1"/>
</dbReference>
<feature type="domain" description="DUF5117" evidence="4">
    <location>
        <begin position="86"/>
        <end position="277"/>
    </location>
</feature>
<dbReference type="InterPro" id="IPR033413">
    <property type="entry name" value="DUF5117"/>
</dbReference>